<dbReference type="Proteomes" id="UP000177130">
    <property type="component" value="Unassembled WGS sequence"/>
</dbReference>
<evidence type="ECO:0000313" key="3">
    <source>
        <dbReference type="Proteomes" id="UP000177130"/>
    </source>
</evidence>
<dbReference type="AlphaFoldDB" id="A0A1G2MKM6"/>
<sequence>MENNSMEKEIAVPSVEDTKTKEGIEARTKEWEKMLAEVDSWTDAQGTHIEPGIKEVVAGFNVLGLKTKQSCEGHSNERGLPYPWISFSVADEPEERFVGEKSTFKRVAEEKKALLDYDAPYHGLDEETYWEVQKEVVNNEETDEYKNWAEKNKKLYGKTLKAVELFNSTHNLPDNLKLRVSQFYNQGFELASVDDETTVWHW</sequence>
<protein>
    <submittedName>
        <fullName evidence="2">Uncharacterized protein</fullName>
    </submittedName>
</protein>
<gene>
    <name evidence="2" type="ORF">A3C72_01900</name>
</gene>
<accession>A0A1G2MKM6</accession>
<organism evidence="2 3">
    <name type="scientific">Candidatus Taylorbacteria bacterium RIFCSPHIGHO2_02_FULL_43_32b</name>
    <dbReference type="NCBI Taxonomy" id="1802306"/>
    <lineage>
        <taxon>Bacteria</taxon>
        <taxon>Candidatus Tayloriibacteriota</taxon>
    </lineage>
</organism>
<feature type="region of interest" description="Disordered" evidence="1">
    <location>
        <begin position="1"/>
        <end position="23"/>
    </location>
</feature>
<dbReference type="EMBL" id="MHRK01000011">
    <property type="protein sequence ID" value="OHA24423.1"/>
    <property type="molecule type" value="Genomic_DNA"/>
</dbReference>
<name>A0A1G2MKM6_9BACT</name>
<proteinExistence type="predicted"/>
<dbReference type="STRING" id="1802306.A3C72_01900"/>
<evidence type="ECO:0000256" key="1">
    <source>
        <dbReference type="SAM" id="MobiDB-lite"/>
    </source>
</evidence>
<comment type="caution">
    <text evidence="2">The sequence shown here is derived from an EMBL/GenBank/DDBJ whole genome shotgun (WGS) entry which is preliminary data.</text>
</comment>
<evidence type="ECO:0000313" key="2">
    <source>
        <dbReference type="EMBL" id="OHA24423.1"/>
    </source>
</evidence>
<reference evidence="2 3" key="1">
    <citation type="journal article" date="2016" name="Nat. Commun.">
        <title>Thousands of microbial genomes shed light on interconnected biogeochemical processes in an aquifer system.</title>
        <authorList>
            <person name="Anantharaman K."/>
            <person name="Brown C.T."/>
            <person name="Hug L.A."/>
            <person name="Sharon I."/>
            <person name="Castelle C.J."/>
            <person name="Probst A.J."/>
            <person name="Thomas B.C."/>
            <person name="Singh A."/>
            <person name="Wilkins M.J."/>
            <person name="Karaoz U."/>
            <person name="Brodie E.L."/>
            <person name="Williams K.H."/>
            <person name="Hubbard S.S."/>
            <person name="Banfield J.F."/>
        </authorList>
    </citation>
    <scope>NUCLEOTIDE SEQUENCE [LARGE SCALE GENOMIC DNA]</scope>
</reference>